<dbReference type="HOGENOM" id="CLU_018249_2_1_1"/>
<dbReference type="InterPro" id="IPR039535">
    <property type="entry name" value="ASST-like"/>
</dbReference>
<gene>
    <name evidence="2" type="ORF">TSTA_125410</name>
</gene>
<dbReference type="PANTHER" id="PTHR35340">
    <property type="entry name" value="PQQ ENZYME REPEAT PROTEIN-RELATED"/>
    <property type="match status" value="1"/>
</dbReference>
<dbReference type="Pfam" id="PF14269">
    <property type="entry name" value="Arylsulfotran_2"/>
    <property type="match status" value="1"/>
</dbReference>
<dbReference type="VEuPathDB" id="FungiDB:TSTA_125410"/>
<evidence type="ECO:0000313" key="3">
    <source>
        <dbReference type="Proteomes" id="UP000001745"/>
    </source>
</evidence>
<dbReference type="STRING" id="441959.B8MCL1"/>
<reference evidence="3" key="1">
    <citation type="journal article" date="2015" name="Genome Announc.">
        <title>Genome sequence of the AIDS-associated pathogen Penicillium marneffei (ATCC18224) and its near taxonomic relative Talaromyces stipitatus (ATCC10500).</title>
        <authorList>
            <person name="Nierman W.C."/>
            <person name="Fedorova-Abrams N.D."/>
            <person name="Andrianopoulos A."/>
        </authorList>
    </citation>
    <scope>NUCLEOTIDE SEQUENCE [LARGE SCALE GENOMIC DNA]</scope>
    <source>
        <strain evidence="3">ATCC 10500 / CBS 375.48 / QM 6759 / NRRL 1006</strain>
    </source>
</reference>
<protein>
    <recommendedName>
        <fullName evidence="4">ASST-domain-containing protein</fullName>
    </recommendedName>
</protein>
<proteinExistence type="predicted"/>
<keyword evidence="3" id="KW-1185">Reference proteome</keyword>
<evidence type="ECO:0000256" key="1">
    <source>
        <dbReference type="SAM" id="SignalP"/>
    </source>
</evidence>
<evidence type="ECO:0008006" key="4">
    <source>
        <dbReference type="Google" id="ProtNLM"/>
    </source>
</evidence>
<dbReference type="OrthoDB" id="5377172at2759"/>
<sequence>MPKLFVSISIWGILGLASVQATSGAWPYQTFRTESFEPPVLDINRTGAELAEGFFVFTPQGPRQNSPVIMTDCGDLVWSGPNVSSANLVVQSLNGTPVLSFWQAPAVVDEVTPFTYGNVSILDDTYTEIYNICPDLNLIAPDGSPSGCSLNAHESLITPRGTILVTVVNITTADLTSVGGPAVGWVNDDMFLEIDIATMEILFKWRALDHVPINTTKAILTGTDGLSRSNPFDWFHMNSVDVLGEGYLTNSRTTWSSYAINSTGGIDWILEGSTGGDFSLPSAAEFAWQHDARVYNVTPSSLVLSLFNNFNSQTPTYPSRGLLLYLDLDNHVVKLIGAYEDIEDQTYSISQGDFTQLENNNWFVDYGDVPQMKEFGSAGDVRMIVQFGDLPVQNSLKNFSNSTVYEMSYRAYKQGWEATPGVYGPAVTIANSKGYVSWNGDTRTTQWIIFAGKSISSLQEVATVNRTGFETSFSIPEDEAIIQVGAVADEIILRNSSVIKIWE</sequence>
<dbReference type="RefSeq" id="XP_002482819.1">
    <property type="nucleotide sequence ID" value="XM_002482774.1"/>
</dbReference>
<evidence type="ECO:0000313" key="2">
    <source>
        <dbReference type="EMBL" id="EED18827.1"/>
    </source>
</evidence>
<dbReference type="OMA" id="ITFWAGD"/>
<dbReference type="AlphaFoldDB" id="B8MCL1"/>
<feature type="signal peptide" evidence="1">
    <location>
        <begin position="1"/>
        <end position="24"/>
    </location>
</feature>
<accession>B8MCL1</accession>
<feature type="chain" id="PRO_5002874966" description="ASST-domain-containing protein" evidence="1">
    <location>
        <begin position="25"/>
        <end position="503"/>
    </location>
</feature>
<dbReference type="EMBL" id="EQ962655">
    <property type="protein sequence ID" value="EED18827.1"/>
    <property type="molecule type" value="Genomic_DNA"/>
</dbReference>
<dbReference type="PhylomeDB" id="B8MCL1"/>
<dbReference type="PANTHER" id="PTHR35340:SF6">
    <property type="entry name" value="ASST-DOMAIN-CONTAINING PROTEIN"/>
    <property type="match status" value="1"/>
</dbReference>
<dbReference type="GeneID" id="8100320"/>
<name>B8MCL1_TALSN</name>
<dbReference type="InParanoid" id="B8MCL1"/>
<dbReference type="InterPro" id="IPR053143">
    <property type="entry name" value="Arylsulfate_ST"/>
</dbReference>
<dbReference type="Proteomes" id="UP000001745">
    <property type="component" value="Unassembled WGS sequence"/>
</dbReference>
<organism evidence="2 3">
    <name type="scientific">Talaromyces stipitatus (strain ATCC 10500 / CBS 375.48 / QM 6759 / NRRL 1006)</name>
    <name type="common">Penicillium stipitatum</name>
    <dbReference type="NCBI Taxonomy" id="441959"/>
    <lineage>
        <taxon>Eukaryota</taxon>
        <taxon>Fungi</taxon>
        <taxon>Dikarya</taxon>
        <taxon>Ascomycota</taxon>
        <taxon>Pezizomycotina</taxon>
        <taxon>Eurotiomycetes</taxon>
        <taxon>Eurotiomycetidae</taxon>
        <taxon>Eurotiales</taxon>
        <taxon>Trichocomaceae</taxon>
        <taxon>Talaromyces</taxon>
        <taxon>Talaromyces sect. Talaromyces</taxon>
    </lineage>
</organism>
<dbReference type="eggNOG" id="ENOG502SHE7">
    <property type="taxonomic scope" value="Eukaryota"/>
</dbReference>
<keyword evidence="1" id="KW-0732">Signal</keyword>